<dbReference type="PANTHER" id="PTHR39181:SF1">
    <property type="entry name" value="TYROSINE-PROTEIN PHOSPHATASE YWQE"/>
    <property type="match status" value="1"/>
</dbReference>
<organism evidence="5 6">
    <name type="scientific">Mucilaginibacter aquatilis</name>
    <dbReference type="NCBI Taxonomy" id="1517760"/>
    <lineage>
        <taxon>Bacteria</taxon>
        <taxon>Pseudomonadati</taxon>
        <taxon>Bacteroidota</taxon>
        <taxon>Sphingobacteriia</taxon>
        <taxon>Sphingobacteriales</taxon>
        <taxon>Sphingobacteriaceae</taxon>
        <taxon>Mucilaginibacter</taxon>
    </lineage>
</organism>
<evidence type="ECO:0000256" key="2">
    <source>
        <dbReference type="ARBA" id="ARBA00013064"/>
    </source>
</evidence>
<comment type="caution">
    <text evidence="5">The sequence shown here is derived from an EMBL/GenBank/DDBJ whole genome shotgun (WGS) entry which is preliminary data.</text>
</comment>
<dbReference type="GO" id="GO:0030145">
    <property type="term" value="F:manganese ion binding"/>
    <property type="evidence" value="ECO:0007669"/>
    <property type="project" value="InterPro"/>
</dbReference>
<evidence type="ECO:0000256" key="3">
    <source>
        <dbReference type="ARBA" id="ARBA00022801"/>
    </source>
</evidence>
<comment type="similarity">
    <text evidence="1">Belongs to the metallo-dependent hydrolases superfamily. CpsB/CapC family.</text>
</comment>
<sequence length="247" mass="27763">MFGLFKKKAPQAAKADFDYDFVSVDMHSHVLPGIDDGAQTVEDSVVLIKEMMALGIKKIIATPHIMADYFRNNAQTINDALIKLNNHLRNENIDITVEAAAEHYFDEYFLKLIETDSLMLIKDKYVLFELAFTAKPPNLINTVQKITDKGLTPILAHPERYPYLTIEEVEMMRNWGCRIQLNTISLTGYYGKEVKAAADALVDAGLIDFISSDMHHPRHAQALKVALQTSGLKKLKDSGNLQNISLL</sequence>
<dbReference type="AlphaFoldDB" id="A0A6I4I7Q0"/>
<name>A0A6I4I7Q0_9SPHI</name>
<dbReference type="EC" id="3.1.3.48" evidence="2"/>
<gene>
    <name evidence="5" type="ORF">GO816_07310</name>
</gene>
<dbReference type="Proteomes" id="UP000434850">
    <property type="component" value="Unassembled WGS sequence"/>
</dbReference>
<evidence type="ECO:0000313" key="5">
    <source>
        <dbReference type="EMBL" id="MVN90927.1"/>
    </source>
</evidence>
<dbReference type="GO" id="GO:0004725">
    <property type="term" value="F:protein tyrosine phosphatase activity"/>
    <property type="evidence" value="ECO:0007669"/>
    <property type="project" value="UniProtKB-EC"/>
</dbReference>
<dbReference type="SUPFAM" id="SSF89550">
    <property type="entry name" value="PHP domain-like"/>
    <property type="match status" value="1"/>
</dbReference>
<dbReference type="EMBL" id="WQLA01000002">
    <property type="protein sequence ID" value="MVN90927.1"/>
    <property type="molecule type" value="Genomic_DNA"/>
</dbReference>
<dbReference type="OrthoDB" id="9788539at2"/>
<evidence type="ECO:0000256" key="4">
    <source>
        <dbReference type="ARBA" id="ARBA00051722"/>
    </source>
</evidence>
<comment type="catalytic activity">
    <reaction evidence="4">
        <text>O-phospho-L-tyrosyl-[protein] + H2O = L-tyrosyl-[protein] + phosphate</text>
        <dbReference type="Rhea" id="RHEA:10684"/>
        <dbReference type="Rhea" id="RHEA-COMP:10136"/>
        <dbReference type="Rhea" id="RHEA-COMP:20101"/>
        <dbReference type="ChEBI" id="CHEBI:15377"/>
        <dbReference type="ChEBI" id="CHEBI:43474"/>
        <dbReference type="ChEBI" id="CHEBI:46858"/>
        <dbReference type="ChEBI" id="CHEBI:61978"/>
        <dbReference type="EC" id="3.1.3.48"/>
    </reaction>
</comment>
<dbReference type="InterPro" id="IPR016195">
    <property type="entry name" value="Pol/histidinol_Pase-like"/>
</dbReference>
<protein>
    <recommendedName>
        <fullName evidence="2">protein-tyrosine-phosphatase</fullName>
        <ecNumber evidence="2">3.1.3.48</ecNumber>
    </recommendedName>
</protein>
<dbReference type="RefSeq" id="WP_157540690.1">
    <property type="nucleotide sequence ID" value="NZ_WQLA01000002.1"/>
</dbReference>
<reference evidence="5 6" key="1">
    <citation type="submission" date="2019-12" db="EMBL/GenBank/DDBJ databases">
        <title>Mucilaginibacter sp. HME9299 genome sequencing and assembly.</title>
        <authorList>
            <person name="Kang H."/>
            <person name="Kim H."/>
            <person name="Joh K."/>
        </authorList>
    </citation>
    <scope>NUCLEOTIDE SEQUENCE [LARGE SCALE GENOMIC DNA]</scope>
    <source>
        <strain evidence="5 6">HME9299</strain>
    </source>
</reference>
<dbReference type="InterPro" id="IPR016667">
    <property type="entry name" value="Caps_polysacc_synth_CpsB/CapC"/>
</dbReference>
<evidence type="ECO:0000256" key="1">
    <source>
        <dbReference type="ARBA" id="ARBA00005750"/>
    </source>
</evidence>
<dbReference type="Gene3D" id="3.20.20.140">
    <property type="entry name" value="Metal-dependent hydrolases"/>
    <property type="match status" value="1"/>
</dbReference>
<dbReference type="PANTHER" id="PTHR39181">
    <property type="entry name" value="TYROSINE-PROTEIN PHOSPHATASE YWQE"/>
    <property type="match status" value="1"/>
</dbReference>
<proteinExistence type="inferred from homology"/>
<keyword evidence="3" id="KW-0378">Hydrolase</keyword>
<dbReference type="Pfam" id="PF19567">
    <property type="entry name" value="CpsB_CapC"/>
    <property type="match status" value="1"/>
</dbReference>
<accession>A0A6I4I7Q0</accession>
<evidence type="ECO:0000313" key="6">
    <source>
        <dbReference type="Proteomes" id="UP000434850"/>
    </source>
</evidence>
<keyword evidence="6" id="KW-1185">Reference proteome</keyword>